<evidence type="ECO:0000313" key="17">
    <source>
        <dbReference type="EMBL" id="KAB7890831.1"/>
    </source>
</evidence>
<name>A0A6L4WW20_9BACT</name>
<evidence type="ECO:0000256" key="11">
    <source>
        <dbReference type="ARBA" id="ARBA00023004"/>
    </source>
</evidence>
<dbReference type="Gene3D" id="1.20.950.20">
    <property type="entry name" value="Transmembrane di-heme cytochromes, Chain C"/>
    <property type="match status" value="1"/>
</dbReference>
<dbReference type="PANTHER" id="PTHR30074">
    <property type="entry name" value="FORMATE DEHYDROGENASE, NITRATE-INDUCIBLE, CYTOCHROME B556 FDN SUBUNIT"/>
    <property type="match status" value="1"/>
</dbReference>
<evidence type="ECO:0000256" key="10">
    <source>
        <dbReference type="ARBA" id="ARBA00022989"/>
    </source>
</evidence>
<evidence type="ECO:0000256" key="9">
    <source>
        <dbReference type="ARBA" id="ARBA00022982"/>
    </source>
</evidence>
<keyword evidence="14" id="KW-0732">Signal</keyword>
<dbReference type="PANTHER" id="PTHR30074:SF6">
    <property type="entry name" value="FORMATE DEHYDROGENASE GAMMA SUBUNIT"/>
    <property type="match status" value="1"/>
</dbReference>
<feature type="transmembrane region" description="Helical" evidence="13">
    <location>
        <begin position="104"/>
        <end position="129"/>
    </location>
</feature>
<feature type="domain" description="Cytochrome b561 bacterial/Ni-hydrogenase" evidence="15">
    <location>
        <begin position="98"/>
        <end position="278"/>
    </location>
</feature>
<gene>
    <name evidence="16" type="ORF">GBG18_09215</name>
    <name evidence="17" type="ORF">GBG19_02115</name>
</gene>
<keyword evidence="18" id="KW-1185">Reference proteome</keyword>
<evidence type="ECO:0000256" key="5">
    <source>
        <dbReference type="ARBA" id="ARBA00022475"/>
    </source>
</evidence>
<dbReference type="GO" id="GO:0022904">
    <property type="term" value="P:respiratory electron transport chain"/>
    <property type="evidence" value="ECO:0007669"/>
    <property type="project" value="InterPro"/>
</dbReference>
<keyword evidence="5" id="KW-1003">Cell membrane</keyword>
<dbReference type="GO" id="GO:0046872">
    <property type="term" value="F:metal ion binding"/>
    <property type="evidence" value="ECO:0007669"/>
    <property type="project" value="UniProtKB-KW"/>
</dbReference>
<reference evidence="18 19" key="1">
    <citation type="submission" date="2019-10" db="EMBL/GenBank/DDBJ databases">
        <title>Poseidonibacter ostreae sp. nov., isolated from the gut of the Ostrea denselamellosa.</title>
        <authorList>
            <person name="Choi A."/>
        </authorList>
    </citation>
    <scope>NUCLEOTIDE SEQUENCE [LARGE SCALE GENOMIC DNA]</scope>
    <source>
        <strain evidence="17 19">SJOD-M-33</strain>
        <strain evidence="16 18">SJOD-M-5</strain>
    </source>
</reference>
<evidence type="ECO:0000256" key="1">
    <source>
        <dbReference type="ARBA" id="ARBA00001971"/>
    </source>
</evidence>
<dbReference type="GO" id="GO:0009055">
    <property type="term" value="F:electron transfer activity"/>
    <property type="evidence" value="ECO:0007669"/>
    <property type="project" value="InterPro"/>
</dbReference>
<feature type="transmembrane region" description="Helical" evidence="13">
    <location>
        <begin position="238"/>
        <end position="259"/>
    </location>
</feature>
<comment type="cofactor">
    <cofactor evidence="1">
        <name>heme</name>
        <dbReference type="ChEBI" id="CHEBI:30413"/>
    </cofactor>
</comment>
<evidence type="ECO:0000259" key="15">
    <source>
        <dbReference type="Pfam" id="PF01292"/>
    </source>
</evidence>
<dbReference type="GO" id="GO:0008863">
    <property type="term" value="F:formate dehydrogenase (NAD+) activity"/>
    <property type="evidence" value="ECO:0007669"/>
    <property type="project" value="InterPro"/>
</dbReference>
<keyword evidence="6" id="KW-0349">Heme</keyword>
<evidence type="ECO:0000256" key="8">
    <source>
        <dbReference type="ARBA" id="ARBA00022723"/>
    </source>
</evidence>
<evidence type="ECO:0000313" key="19">
    <source>
        <dbReference type="Proteomes" id="UP000472839"/>
    </source>
</evidence>
<dbReference type="GO" id="GO:0009326">
    <property type="term" value="C:formate dehydrogenase complex"/>
    <property type="evidence" value="ECO:0007669"/>
    <property type="project" value="InterPro"/>
</dbReference>
<feature type="chain" id="PRO_5026987931" evidence="14">
    <location>
        <begin position="24"/>
        <end position="304"/>
    </location>
</feature>
<accession>A0A6L4WW20</accession>
<keyword evidence="11" id="KW-0408">Iron</keyword>
<organism evidence="17 19">
    <name type="scientific">Poseidonibacter ostreae</name>
    <dbReference type="NCBI Taxonomy" id="2654171"/>
    <lineage>
        <taxon>Bacteria</taxon>
        <taxon>Pseudomonadati</taxon>
        <taxon>Campylobacterota</taxon>
        <taxon>Epsilonproteobacteria</taxon>
        <taxon>Campylobacterales</taxon>
        <taxon>Arcobacteraceae</taxon>
        <taxon>Poseidonibacter</taxon>
    </lineage>
</organism>
<keyword evidence="12 13" id="KW-0472">Membrane</keyword>
<sequence>MKQEYVMLKTLLMLLGLSSIAFAYTAVSESNQDLIYTMLAYGKEGSVYLDEVFVALQTKLFKNTYLGIIVIIPLIFLVHYLIIGPKKFSHEGKKYYIFSLFNRIVHGMAAVSFMILVPTGLIMMFGSYFGGGEFVRVSKELHAVSNFLFMISVVPMFIMWVKNMLFTGEDIKWFMILGGYLSKEKKPIPAGKFNAGQKMWFWVCTIGGIAMIFTGITIYVQDLNLGVLTMFGFTKIEMLRYCIIVHNVVGMAMVALFFTHVYMSMFAIKGALQSIISGYKEEEEVKILHSSYYKELKEKDIAVK</sequence>
<dbReference type="EMBL" id="WFKJ01000026">
    <property type="protein sequence ID" value="KAB7890251.1"/>
    <property type="molecule type" value="Genomic_DNA"/>
</dbReference>
<evidence type="ECO:0000256" key="12">
    <source>
        <dbReference type="ARBA" id="ARBA00023136"/>
    </source>
</evidence>
<keyword evidence="9" id="KW-0249">Electron transport</keyword>
<evidence type="ECO:0000256" key="7">
    <source>
        <dbReference type="ARBA" id="ARBA00022692"/>
    </source>
</evidence>
<keyword evidence="8" id="KW-0479">Metal-binding</keyword>
<comment type="subcellular location">
    <subcellularLocation>
        <location evidence="2">Cell membrane</location>
        <topology evidence="2">Multi-pass membrane protein</topology>
    </subcellularLocation>
</comment>
<dbReference type="GO" id="GO:0009061">
    <property type="term" value="P:anaerobic respiration"/>
    <property type="evidence" value="ECO:0007669"/>
    <property type="project" value="TreeGrafter"/>
</dbReference>
<dbReference type="Pfam" id="PF01292">
    <property type="entry name" value="Ni_hydr_CYTB"/>
    <property type="match status" value="1"/>
</dbReference>
<dbReference type="Proteomes" id="UP000461010">
    <property type="component" value="Unassembled WGS sequence"/>
</dbReference>
<protein>
    <submittedName>
        <fullName evidence="17">Formate dehydrogenase subunit gamma</fullName>
    </submittedName>
</protein>
<evidence type="ECO:0000256" key="2">
    <source>
        <dbReference type="ARBA" id="ARBA00004651"/>
    </source>
</evidence>
<evidence type="ECO:0000256" key="6">
    <source>
        <dbReference type="ARBA" id="ARBA00022617"/>
    </source>
</evidence>
<proteinExistence type="inferred from homology"/>
<keyword evidence="4" id="KW-0813">Transport</keyword>
<dbReference type="GO" id="GO:0015944">
    <property type="term" value="P:formate oxidation"/>
    <property type="evidence" value="ECO:0007669"/>
    <property type="project" value="TreeGrafter"/>
</dbReference>
<evidence type="ECO:0000313" key="18">
    <source>
        <dbReference type="Proteomes" id="UP000461010"/>
    </source>
</evidence>
<dbReference type="InterPro" id="IPR011577">
    <property type="entry name" value="Cyt_b561_bac/Ni-Hgenase"/>
</dbReference>
<dbReference type="InterPro" id="IPR051817">
    <property type="entry name" value="FDH_cytochrome_b556_subunit"/>
</dbReference>
<dbReference type="Proteomes" id="UP000472839">
    <property type="component" value="Unassembled WGS sequence"/>
</dbReference>
<evidence type="ECO:0000256" key="3">
    <source>
        <dbReference type="ARBA" id="ARBA00010747"/>
    </source>
</evidence>
<evidence type="ECO:0000256" key="4">
    <source>
        <dbReference type="ARBA" id="ARBA00022448"/>
    </source>
</evidence>
<comment type="similarity">
    <text evidence="3">Belongs to the formate dehydrogenase gamma subunit family.</text>
</comment>
<feature type="transmembrane region" description="Helical" evidence="13">
    <location>
        <begin position="64"/>
        <end position="83"/>
    </location>
</feature>
<dbReference type="NCBIfam" id="TIGR01583">
    <property type="entry name" value="formate-DH-gamm"/>
    <property type="match status" value="1"/>
</dbReference>
<feature type="transmembrane region" description="Helical" evidence="13">
    <location>
        <begin position="141"/>
        <end position="161"/>
    </location>
</feature>
<dbReference type="GO" id="GO:0005886">
    <property type="term" value="C:plasma membrane"/>
    <property type="evidence" value="ECO:0007669"/>
    <property type="project" value="UniProtKB-SubCell"/>
</dbReference>
<evidence type="ECO:0000313" key="16">
    <source>
        <dbReference type="EMBL" id="KAB7890251.1"/>
    </source>
</evidence>
<feature type="transmembrane region" description="Helical" evidence="13">
    <location>
        <begin position="199"/>
        <end position="218"/>
    </location>
</feature>
<dbReference type="AlphaFoldDB" id="A0A6L4WW20"/>
<keyword evidence="7 13" id="KW-0812">Transmembrane</keyword>
<dbReference type="InterPro" id="IPR016174">
    <property type="entry name" value="Di-haem_cyt_TM"/>
</dbReference>
<evidence type="ECO:0000256" key="13">
    <source>
        <dbReference type="SAM" id="Phobius"/>
    </source>
</evidence>
<feature type="signal peptide" evidence="14">
    <location>
        <begin position="1"/>
        <end position="23"/>
    </location>
</feature>
<keyword evidence="10 13" id="KW-1133">Transmembrane helix</keyword>
<dbReference type="EMBL" id="WFKK01000003">
    <property type="protein sequence ID" value="KAB7890831.1"/>
    <property type="molecule type" value="Genomic_DNA"/>
</dbReference>
<evidence type="ECO:0000256" key="14">
    <source>
        <dbReference type="SAM" id="SignalP"/>
    </source>
</evidence>
<dbReference type="GO" id="GO:0036397">
    <property type="term" value="F:formate dehydrogenase (quinone) activity"/>
    <property type="evidence" value="ECO:0007669"/>
    <property type="project" value="TreeGrafter"/>
</dbReference>
<dbReference type="InterPro" id="IPR006471">
    <property type="entry name" value="Formate_DH_gsu"/>
</dbReference>
<comment type="caution">
    <text evidence="17">The sequence shown here is derived from an EMBL/GenBank/DDBJ whole genome shotgun (WGS) entry which is preliminary data.</text>
</comment>
<dbReference type="SUPFAM" id="SSF81342">
    <property type="entry name" value="Transmembrane di-heme cytochromes"/>
    <property type="match status" value="1"/>
</dbReference>